<evidence type="ECO:0000313" key="2">
    <source>
        <dbReference type="Proteomes" id="UP000471166"/>
    </source>
</evidence>
<sequence length="141" mass="15231">MSTDDIATRYVALWNEAEPTARRTRIEELFAVDGMQVLVDPPAEARKAAAELAIPAPPLGVHGYDALDRRVTRAYEMFLASGEYVFAAAGPAVELPANTVGVAWTMNRRDDGTPQGGGFDLLALDADGRIVSDHQFIEGSR</sequence>
<dbReference type="Proteomes" id="UP000471166">
    <property type="component" value="Unassembled WGS sequence"/>
</dbReference>
<organism evidence="1 2">
    <name type="scientific">Nocardia cyriacigeorgica</name>
    <dbReference type="NCBI Taxonomy" id="135487"/>
    <lineage>
        <taxon>Bacteria</taxon>
        <taxon>Bacillati</taxon>
        <taxon>Actinomycetota</taxon>
        <taxon>Actinomycetes</taxon>
        <taxon>Mycobacteriales</taxon>
        <taxon>Nocardiaceae</taxon>
        <taxon>Nocardia</taxon>
    </lineage>
</organism>
<dbReference type="SUPFAM" id="SSF54427">
    <property type="entry name" value="NTF2-like"/>
    <property type="match status" value="1"/>
</dbReference>
<dbReference type="AlphaFoldDB" id="A0A2L2JKU9"/>
<proteinExistence type="predicted"/>
<accession>A0A2L2JKU9</accession>
<evidence type="ECO:0008006" key="3">
    <source>
        <dbReference type="Google" id="ProtNLM"/>
    </source>
</evidence>
<dbReference type="EMBL" id="JAAGVB010000067">
    <property type="protein sequence ID" value="NEW36250.1"/>
    <property type="molecule type" value="Genomic_DNA"/>
</dbReference>
<dbReference type="OMA" id="RYIALWI"/>
<gene>
    <name evidence="1" type="ORF">GV791_27340</name>
</gene>
<comment type="caution">
    <text evidence="1">The sequence shown here is derived from an EMBL/GenBank/DDBJ whole genome shotgun (WGS) entry which is preliminary data.</text>
</comment>
<name>A0A2L2JKU9_9NOCA</name>
<protein>
    <recommendedName>
        <fullName evidence="3">Nuclear transport factor 2 family protein</fullName>
    </recommendedName>
</protein>
<dbReference type="GeneID" id="57067250"/>
<dbReference type="Gene3D" id="3.10.450.50">
    <property type="match status" value="1"/>
</dbReference>
<evidence type="ECO:0000313" key="1">
    <source>
        <dbReference type="EMBL" id="NEW36250.1"/>
    </source>
</evidence>
<dbReference type="RefSeq" id="WP_014349420.1">
    <property type="nucleotide sequence ID" value="NZ_AP026979.1"/>
</dbReference>
<dbReference type="InterPro" id="IPR032710">
    <property type="entry name" value="NTF2-like_dom_sf"/>
</dbReference>
<reference evidence="1 2" key="1">
    <citation type="submission" date="2020-01" db="EMBL/GenBank/DDBJ databases">
        <title>Genetics and antimicrobial susceptibilities of Nocardia species isolated from the soil; a comparison with species isolated from humans.</title>
        <authorList>
            <person name="Carrasco G."/>
            <person name="Monzon S."/>
            <person name="Sansegundo M."/>
            <person name="Garcia E."/>
            <person name="Garrido N."/>
            <person name="Medina M.J."/>
            <person name="Villalon P."/>
            <person name="Ramirez-Arocha A.C."/>
            <person name="Jimenez P."/>
            <person name="Cuesta I."/>
            <person name="Valdezate S."/>
        </authorList>
    </citation>
    <scope>NUCLEOTIDE SEQUENCE [LARGE SCALE GENOMIC DNA]</scope>
    <source>
        <strain evidence="1 2">CNM20110626</strain>
    </source>
</reference>